<evidence type="ECO:0000313" key="4">
    <source>
        <dbReference type="EnsemblMetazoa" id="LLOJ000190-PA"/>
    </source>
</evidence>
<dbReference type="PANTHER" id="PTHR10380">
    <property type="entry name" value="CUTICLE PROTEIN"/>
    <property type="match status" value="1"/>
</dbReference>
<feature type="region of interest" description="Disordered" evidence="2">
    <location>
        <begin position="244"/>
        <end position="275"/>
    </location>
</feature>
<evidence type="ECO:0000313" key="3">
    <source>
        <dbReference type="EMBL" id="MBC1170925.1"/>
    </source>
</evidence>
<dbReference type="PANTHER" id="PTHR10380:SF2">
    <property type="entry name" value="AGAP003037-PA"/>
    <property type="match status" value="1"/>
</dbReference>
<feature type="region of interest" description="Disordered" evidence="2">
    <location>
        <begin position="322"/>
        <end position="365"/>
    </location>
</feature>
<sequence>MNSDRVARGYCCSLCLLFVRHGVFEYKQGQKPEDVESREAASIEHTDADDSKAQPAIQYYSAAEPQDNQGRVILVASDDDYNGPYGQPTLRPRADYNRPTVATRPQTAAPIARSKDHATKPPPVQTIRNYSKVNDDGSFTFGYEAADGSFKEETRGTDCVVRGKYGYIDPDGNKREFTYVSGNPCDPNNPESEEEEQERSEEDSNENIPQNYPRRPVPRPVRPLHTTPRPTTTVFQNNYAHASLPQQQDGTDSEESEEQEPIQYIQPQRPSVTQRPIIRTQPQEVTIRERPRVTVSTTPTPAAIQYTPSQSVSITPRPTYRAPTQTLQTQPPATTYRPALSSTQKSTTTYNSPSAFNEGLPTRPTASRRPIDFAAEFQKFQDETNALTPSPVAPSAGKPFKPAAALPTGNPIYQSQLIFDPSTGQYDANLYQQLPQSEGDFALSHRIQPYVHLHPQPTLVSLEQLQNQSPLYRQQIPQPQPQPQQLRPAPIPVPQFSQQVYQKSQENLQVLNSQQLFAQQQELAQQQLQHDRLHAAKKSQSAAGSHRFQVQAQPQRAQPQALPPQQAFYLIQPAPGGSLGQIDAFLRGQNLDY</sequence>
<dbReference type="VEuPathDB" id="VectorBase:LLONM1_011539"/>
<protein>
    <submittedName>
        <fullName evidence="3">Putative cuticular protein 97ea isoform a</fullName>
    </submittedName>
</protein>
<feature type="region of interest" description="Disordered" evidence="2">
    <location>
        <begin position="30"/>
        <end position="56"/>
    </location>
</feature>
<feature type="compositionally biased region" description="Acidic residues" evidence="2">
    <location>
        <begin position="191"/>
        <end position="205"/>
    </location>
</feature>
<dbReference type="GO" id="GO:0062129">
    <property type="term" value="C:chitin-based extracellular matrix"/>
    <property type="evidence" value="ECO:0007669"/>
    <property type="project" value="TreeGrafter"/>
</dbReference>
<dbReference type="AlphaFoldDB" id="A0A1B0GGR8"/>
<feature type="compositionally biased region" description="Low complexity" evidence="2">
    <location>
        <begin position="223"/>
        <end position="232"/>
    </location>
</feature>
<feature type="region of interest" description="Disordered" evidence="2">
    <location>
        <begin position="535"/>
        <end position="562"/>
    </location>
</feature>
<dbReference type="InterPro" id="IPR000618">
    <property type="entry name" value="Insect_cuticle"/>
</dbReference>
<feature type="compositionally biased region" description="Polar residues" evidence="2">
    <location>
        <begin position="340"/>
        <end position="355"/>
    </location>
</feature>
<dbReference type="GO" id="GO:0008010">
    <property type="term" value="F:structural constituent of chitin-based larval cuticle"/>
    <property type="evidence" value="ECO:0007669"/>
    <property type="project" value="TreeGrafter"/>
</dbReference>
<feature type="region of interest" description="Disordered" evidence="2">
    <location>
        <begin position="105"/>
        <end position="131"/>
    </location>
</feature>
<evidence type="ECO:0000313" key="5">
    <source>
        <dbReference type="Proteomes" id="UP000092461"/>
    </source>
</evidence>
<keyword evidence="1" id="KW-0193">Cuticle</keyword>
<keyword evidence="5" id="KW-1185">Reference proteome</keyword>
<dbReference type="EnsemblMetazoa" id="LLOJ000190-RA">
    <property type="protein sequence ID" value="LLOJ000190-PA"/>
    <property type="gene ID" value="LLOJ000190"/>
</dbReference>
<feature type="compositionally biased region" description="Basic and acidic residues" evidence="2">
    <location>
        <begin position="30"/>
        <end position="52"/>
    </location>
</feature>
<accession>A0A1B0GGR8</accession>
<feature type="compositionally biased region" description="Low complexity" evidence="2">
    <location>
        <begin position="549"/>
        <end position="562"/>
    </location>
</feature>
<feature type="compositionally biased region" description="Low complexity" evidence="2">
    <location>
        <begin position="322"/>
        <end position="335"/>
    </location>
</feature>
<reference evidence="4" key="3">
    <citation type="submission" date="2020-05" db="UniProtKB">
        <authorList>
            <consortium name="EnsemblMetazoa"/>
        </authorList>
    </citation>
    <scope>IDENTIFICATION</scope>
    <source>
        <strain evidence="4">Jacobina</strain>
    </source>
</reference>
<reference evidence="3" key="2">
    <citation type="journal article" date="2020" name="BMC">
        <title>Leishmania infection induces a limited differential gene expression in the sand fly midgut.</title>
        <authorList>
            <person name="Coutinho-Abreu I.V."/>
            <person name="Serafim T.D."/>
            <person name="Meneses C."/>
            <person name="Kamhawi S."/>
            <person name="Oliveira F."/>
            <person name="Valenzuela J.G."/>
        </authorList>
    </citation>
    <scope>NUCLEOTIDE SEQUENCE</scope>
    <source>
        <strain evidence="3">Jacobina</strain>
        <tissue evidence="3">Midgut</tissue>
    </source>
</reference>
<organism evidence="4 5">
    <name type="scientific">Lutzomyia longipalpis</name>
    <name type="common">Sand fly</name>
    <dbReference type="NCBI Taxonomy" id="7200"/>
    <lineage>
        <taxon>Eukaryota</taxon>
        <taxon>Metazoa</taxon>
        <taxon>Ecdysozoa</taxon>
        <taxon>Arthropoda</taxon>
        <taxon>Hexapoda</taxon>
        <taxon>Insecta</taxon>
        <taxon>Pterygota</taxon>
        <taxon>Neoptera</taxon>
        <taxon>Endopterygota</taxon>
        <taxon>Diptera</taxon>
        <taxon>Nematocera</taxon>
        <taxon>Psychodoidea</taxon>
        <taxon>Psychodidae</taxon>
        <taxon>Lutzomyia</taxon>
        <taxon>Lutzomyia</taxon>
    </lineage>
</organism>
<dbReference type="EMBL" id="AJWK01000613">
    <property type="status" value="NOT_ANNOTATED_CDS"/>
    <property type="molecule type" value="Genomic_DNA"/>
</dbReference>
<dbReference type="InterPro" id="IPR050468">
    <property type="entry name" value="Cuticle_Struct_Prot"/>
</dbReference>
<reference evidence="5" key="1">
    <citation type="submission" date="2012-05" db="EMBL/GenBank/DDBJ databases">
        <title>Whole Genome Assembly of Lutzomyia longipalpis.</title>
        <authorList>
            <person name="Richards S."/>
            <person name="Qu C."/>
            <person name="Dillon R."/>
            <person name="Worley K."/>
            <person name="Scherer S."/>
            <person name="Batterton M."/>
            <person name="Taylor A."/>
            <person name="Hawes A."/>
            <person name="Hernandez B."/>
            <person name="Kovar C."/>
            <person name="Mandapat C."/>
            <person name="Pham C."/>
            <person name="Qu C."/>
            <person name="Jing C."/>
            <person name="Bess C."/>
            <person name="Bandaranaike D."/>
            <person name="Ngo D."/>
            <person name="Ongeri F."/>
            <person name="Arias F."/>
            <person name="Lara F."/>
            <person name="Weissenberger G."/>
            <person name="Kamau G."/>
            <person name="Han H."/>
            <person name="Shen H."/>
            <person name="Dinh H."/>
            <person name="Khalil I."/>
            <person name="Jones J."/>
            <person name="Shafer J."/>
            <person name="Jayaseelan J."/>
            <person name="Quiroz J."/>
            <person name="Blankenburg K."/>
            <person name="Nguyen L."/>
            <person name="Jackson L."/>
            <person name="Francisco L."/>
            <person name="Tang L.-Y."/>
            <person name="Pu L.-L."/>
            <person name="Perales L."/>
            <person name="Lorensuhewa L."/>
            <person name="Munidasa M."/>
            <person name="Coyle M."/>
            <person name="Taylor M."/>
            <person name="Puazo M."/>
            <person name="Firestine M."/>
            <person name="Scheel M."/>
            <person name="Javaid M."/>
            <person name="Wang M."/>
            <person name="Li M."/>
            <person name="Tabassum N."/>
            <person name="Saada N."/>
            <person name="Osuji N."/>
            <person name="Aqrawi P."/>
            <person name="Fu Q."/>
            <person name="Thornton R."/>
            <person name="Raj R."/>
            <person name="Goodspeed R."/>
            <person name="Mata R."/>
            <person name="Najjar R."/>
            <person name="Gubbala S."/>
            <person name="Lee S."/>
            <person name="Denson S."/>
            <person name="Patil S."/>
            <person name="Macmil S."/>
            <person name="Qi S."/>
            <person name="Matskevitch T."/>
            <person name="Palculict T."/>
            <person name="Mathew T."/>
            <person name="Vee V."/>
            <person name="Velamala V."/>
            <person name="Korchina V."/>
            <person name="Cai W."/>
            <person name="Liu W."/>
            <person name="Dai W."/>
            <person name="Zou X."/>
            <person name="Zhu Y."/>
            <person name="Zhang Y."/>
            <person name="Wu Y.-Q."/>
            <person name="Xin Y."/>
            <person name="Nazarath L."/>
            <person name="Kovar C."/>
            <person name="Han Y."/>
            <person name="Muzny D."/>
            <person name="Gibbs R."/>
        </authorList>
    </citation>
    <scope>NUCLEOTIDE SEQUENCE [LARGE SCALE GENOMIC DNA]</scope>
    <source>
        <strain evidence="5">Jacobina</strain>
    </source>
</reference>
<name>A0A1B0GGR8_LUTLO</name>
<feature type="region of interest" description="Disordered" evidence="2">
    <location>
        <begin position="163"/>
        <end position="232"/>
    </location>
</feature>
<evidence type="ECO:0000256" key="2">
    <source>
        <dbReference type="SAM" id="MobiDB-lite"/>
    </source>
</evidence>
<dbReference type="PROSITE" id="PS51155">
    <property type="entry name" value="CHIT_BIND_RR_2"/>
    <property type="match status" value="1"/>
</dbReference>
<evidence type="ECO:0000256" key="1">
    <source>
        <dbReference type="PROSITE-ProRule" id="PRU00497"/>
    </source>
</evidence>
<dbReference type="Pfam" id="PF00379">
    <property type="entry name" value="Chitin_bind_4"/>
    <property type="match status" value="1"/>
</dbReference>
<dbReference type="VEuPathDB" id="VectorBase:LLOJ000190"/>
<dbReference type="EMBL" id="GITU01002222">
    <property type="protein sequence ID" value="MBC1170925.1"/>
    <property type="molecule type" value="Transcribed_RNA"/>
</dbReference>
<dbReference type="Proteomes" id="UP000092461">
    <property type="component" value="Unassembled WGS sequence"/>
</dbReference>
<feature type="compositionally biased region" description="Acidic residues" evidence="2">
    <location>
        <begin position="251"/>
        <end position="260"/>
    </location>
</feature>
<proteinExistence type="predicted"/>